<dbReference type="EMBL" id="GISG01281991">
    <property type="protein sequence ID" value="MBA4679005.1"/>
    <property type="molecule type" value="Transcribed_RNA"/>
</dbReference>
<evidence type="ECO:0000313" key="1">
    <source>
        <dbReference type="EMBL" id="MBA4679005.1"/>
    </source>
</evidence>
<dbReference type="AlphaFoldDB" id="A0A7C9F521"/>
<name>A0A7C9F521_OPUST</name>
<dbReference type="EMBL" id="GISG01281990">
    <property type="protein sequence ID" value="MBA4679004.1"/>
    <property type="molecule type" value="Transcribed_RNA"/>
</dbReference>
<proteinExistence type="predicted"/>
<accession>A0A7C9F521</accession>
<reference evidence="1" key="2">
    <citation type="submission" date="2020-07" db="EMBL/GenBank/DDBJ databases">
        <authorList>
            <person name="Vera ALvarez R."/>
            <person name="Arias-Moreno D.M."/>
            <person name="Jimenez-Jacinto V."/>
            <person name="Jimenez-Bremont J.F."/>
            <person name="Swaminathan K."/>
            <person name="Moose S.P."/>
            <person name="Guerrero-Gonzalez M.L."/>
            <person name="Marino-Ramirez L."/>
            <person name="Landsman D."/>
            <person name="Rodriguez-Kessler M."/>
            <person name="Delgado-Sanchez P."/>
        </authorList>
    </citation>
    <scope>NUCLEOTIDE SEQUENCE</scope>
    <source>
        <tissue evidence="1">Cladode</tissue>
    </source>
</reference>
<protein>
    <submittedName>
        <fullName evidence="1">Uncharacterized protein</fullName>
    </submittedName>
</protein>
<organism evidence="1">
    <name type="scientific">Opuntia streptacantha</name>
    <name type="common">Prickly pear cactus</name>
    <name type="synonym">Opuntia cardona</name>
    <dbReference type="NCBI Taxonomy" id="393608"/>
    <lineage>
        <taxon>Eukaryota</taxon>
        <taxon>Viridiplantae</taxon>
        <taxon>Streptophyta</taxon>
        <taxon>Embryophyta</taxon>
        <taxon>Tracheophyta</taxon>
        <taxon>Spermatophyta</taxon>
        <taxon>Magnoliopsida</taxon>
        <taxon>eudicotyledons</taxon>
        <taxon>Gunneridae</taxon>
        <taxon>Pentapetalae</taxon>
        <taxon>Caryophyllales</taxon>
        <taxon>Cactineae</taxon>
        <taxon>Cactaceae</taxon>
        <taxon>Opuntioideae</taxon>
        <taxon>Opuntia</taxon>
    </lineage>
</organism>
<reference evidence="1" key="1">
    <citation type="journal article" date="2013" name="J. Plant Res.">
        <title>Effect of fungi and light on seed germination of three Opuntia species from semiarid lands of central Mexico.</title>
        <authorList>
            <person name="Delgado-Sanchez P."/>
            <person name="Jimenez-Bremont J.F."/>
            <person name="Guerrero-Gonzalez Mde L."/>
            <person name="Flores J."/>
        </authorList>
    </citation>
    <scope>NUCLEOTIDE SEQUENCE</scope>
    <source>
        <tissue evidence="1">Cladode</tissue>
    </source>
</reference>
<sequence>MVGGEESAVLMLSMGENRRLFVEDQAFYELILLEDQDYILPKYRGNLPSSGFYVQVNFVKFLPHKKSTLDKESKIYLVVPYSSTNGVDDYDEILKEAMPVGEELPVKVEEKMKELIKKFMAGLKIEKDDVHVRPRLVPVFISIVATVFSSEVKDVYSDWKNRILMS</sequence>